<dbReference type="RefSeq" id="WP_012860964.1">
    <property type="nucleotide sequence ID" value="NC_013517.1"/>
</dbReference>
<reference evidence="2" key="1">
    <citation type="submission" date="2009-09" db="EMBL/GenBank/DDBJ databases">
        <title>The complete chromosome of Sebaldella termitidis ATCC 33386.</title>
        <authorList>
            <consortium name="US DOE Joint Genome Institute (JGI-PGF)"/>
            <person name="Lucas S."/>
            <person name="Copeland A."/>
            <person name="Lapidus A."/>
            <person name="Glavina del Rio T."/>
            <person name="Dalin E."/>
            <person name="Tice H."/>
            <person name="Bruce D."/>
            <person name="Goodwin L."/>
            <person name="Pitluck S."/>
            <person name="Kyrpides N."/>
            <person name="Mavromatis K."/>
            <person name="Ivanova N."/>
            <person name="Mikhailova N."/>
            <person name="Sims D."/>
            <person name="Meincke L."/>
            <person name="Brettin T."/>
            <person name="Detter J.C."/>
            <person name="Han C."/>
            <person name="Larimer F."/>
            <person name="Land M."/>
            <person name="Hauser L."/>
            <person name="Markowitz V."/>
            <person name="Cheng J.F."/>
            <person name="Hugenholtz P."/>
            <person name="Woyke T."/>
            <person name="Wu D."/>
            <person name="Eisen J.A."/>
        </authorList>
    </citation>
    <scope>NUCLEOTIDE SEQUENCE [LARGE SCALE GENOMIC DNA]</scope>
    <source>
        <strain evidence="2">ATCC 33386 / NCTC 11300</strain>
    </source>
</reference>
<sequence length="275" mass="33001">MKKLIFEKNKKRRYAYKEEIKIRNNSYGISNMKINSTLILKTLENYKKLGITYSVVGIREKDLRIEMDHEVVREYLMFRNKLLEYIFILVDDKAELQCLLNRENIKEKTFLFFELMKNSMFDGYFETIENEKKIVKKIIDNDDYEILLQFSRGVNSLFVPFIYKENMDYSNIFYINDLIPGGSIPVKLDIKGERCKKQITGKIHDVYFDRIQFEKIIKNTFFYNKMKDCVLDYQYDVEIDENDGFLRNGNLFMRIVIDSEIEIEKRISVILQNEG</sequence>
<reference evidence="1 2" key="2">
    <citation type="journal article" date="2010" name="Stand. Genomic Sci.">
        <title>Complete genome sequence of Sebaldella termitidis type strain (NCTC 11300).</title>
        <authorList>
            <person name="Harmon-Smith M."/>
            <person name="Celia L."/>
            <person name="Chertkov O."/>
            <person name="Lapidus A."/>
            <person name="Copeland A."/>
            <person name="Glavina Del Rio T."/>
            <person name="Nolan M."/>
            <person name="Lucas S."/>
            <person name="Tice H."/>
            <person name="Cheng J.F."/>
            <person name="Han C."/>
            <person name="Detter J.C."/>
            <person name="Bruce D."/>
            <person name="Goodwin L."/>
            <person name="Pitluck S."/>
            <person name="Pati A."/>
            <person name="Liolios K."/>
            <person name="Ivanova N."/>
            <person name="Mavromatis K."/>
            <person name="Mikhailova N."/>
            <person name="Chen A."/>
            <person name="Palaniappan K."/>
            <person name="Land M."/>
            <person name="Hauser L."/>
            <person name="Chang Y.J."/>
            <person name="Jeffries C.D."/>
            <person name="Brettin T."/>
            <person name="Goker M."/>
            <person name="Beck B."/>
            <person name="Bristow J."/>
            <person name="Eisen J.A."/>
            <person name="Markowitz V."/>
            <person name="Hugenholtz P."/>
            <person name="Kyrpides N.C."/>
            <person name="Klenk H.P."/>
            <person name="Chen F."/>
        </authorList>
    </citation>
    <scope>NUCLEOTIDE SEQUENCE [LARGE SCALE GENOMIC DNA]</scope>
    <source>
        <strain evidence="2">ATCC 33386 / NCTC 11300</strain>
    </source>
</reference>
<organism evidence="1 2">
    <name type="scientific">Sebaldella termitidis (strain ATCC 33386 / NCTC 11300)</name>
    <dbReference type="NCBI Taxonomy" id="526218"/>
    <lineage>
        <taxon>Bacteria</taxon>
        <taxon>Fusobacteriati</taxon>
        <taxon>Fusobacteriota</taxon>
        <taxon>Fusobacteriia</taxon>
        <taxon>Fusobacteriales</taxon>
        <taxon>Leptotrichiaceae</taxon>
        <taxon>Sebaldella</taxon>
    </lineage>
</organism>
<name>D1AHY4_SEBTE</name>
<proteinExistence type="predicted"/>
<keyword evidence="2" id="KW-1185">Reference proteome</keyword>
<dbReference type="AlphaFoldDB" id="D1AHY4"/>
<evidence type="ECO:0000313" key="1">
    <source>
        <dbReference type="EMBL" id="ACZ08368.1"/>
    </source>
</evidence>
<accession>D1AHY4</accession>
<evidence type="ECO:0000313" key="2">
    <source>
        <dbReference type="Proteomes" id="UP000000845"/>
    </source>
</evidence>
<gene>
    <name evidence="1" type="ordered locus">Sterm_1509</name>
</gene>
<protein>
    <submittedName>
        <fullName evidence="1">Uncharacterized protein</fullName>
    </submittedName>
</protein>
<dbReference type="Proteomes" id="UP000000845">
    <property type="component" value="Chromosome"/>
</dbReference>
<dbReference type="KEGG" id="str:Sterm_1509"/>
<dbReference type="EMBL" id="CP001739">
    <property type="protein sequence ID" value="ACZ08368.1"/>
    <property type="molecule type" value="Genomic_DNA"/>
</dbReference>
<dbReference type="HOGENOM" id="CLU_1011546_0_0_0"/>
<dbReference type="STRING" id="526218.Sterm_1509"/>